<keyword evidence="2 5" id="KW-0805">Transcription regulation</keyword>
<dbReference type="PANTHER" id="PTHR12081:SF44">
    <property type="entry name" value="TRANSCRIPTION FACTOR E2F3"/>
    <property type="match status" value="1"/>
</dbReference>
<dbReference type="OMA" id="DVANNSC"/>
<dbReference type="Gene3D" id="6.10.250.540">
    <property type="match status" value="1"/>
</dbReference>
<dbReference type="Pfam" id="PF16421">
    <property type="entry name" value="E2F_CC-MB"/>
    <property type="match status" value="1"/>
</dbReference>
<evidence type="ECO:0000256" key="1">
    <source>
        <dbReference type="ARBA" id="ARBA00010940"/>
    </source>
</evidence>
<feature type="compositionally biased region" description="Polar residues" evidence="6">
    <location>
        <begin position="253"/>
        <end position="267"/>
    </location>
</feature>
<keyword evidence="9" id="KW-1185">Reference proteome</keyword>
<dbReference type="GO" id="GO:0000981">
    <property type="term" value="F:DNA-binding transcription factor activity, RNA polymerase II-specific"/>
    <property type="evidence" value="ECO:0007669"/>
    <property type="project" value="TreeGrafter"/>
</dbReference>
<evidence type="ECO:0000256" key="3">
    <source>
        <dbReference type="ARBA" id="ARBA00023125"/>
    </source>
</evidence>
<evidence type="ECO:0000256" key="6">
    <source>
        <dbReference type="SAM" id="MobiDB-lite"/>
    </source>
</evidence>
<dbReference type="PANTHER" id="PTHR12081">
    <property type="entry name" value="TRANSCRIPTION FACTOR E2F"/>
    <property type="match status" value="1"/>
</dbReference>
<feature type="region of interest" description="Disordered" evidence="6">
    <location>
        <begin position="239"/>
        <end position="273"/>
    </location>
</feature>
<dbReference type="GeneTree" id="ENSGT00940000155115"/>
<name>A0A3Q2W965_HAPBU</name>
<evidence type="ECO:0000313" key="9">
    <source>
        <dbReference type="Proteomes" id="UP000264840"/>
    </source>
</evidence>
<dbReference type="Ensembl" id="ENSHBUT00000036323.1">
    <property type="protein sequence ID" value="ENSHBUP00000021310.1"/>
    <property type="gene ID" value="ENSHBUG00000023602.1"/>
</dbReference>
<dbReference type="SUPFAM" id="SSF46785">
    <property type="entry name" value="Winged helix' DNA-binding domain"/>
    <property type="match status" value="1"/>
</dbReference>
<evidence type="ECO:0000256" key="5">
    <source>
        <dbReference type="RuleBase" id="RU003796"/>
    </source>
</evidence>
<comment type="similarity">
    <text evidence="1 5">Belongs to the E2F/DP family.</text>
</comment>
<dbReference type="GeneID" id="102296589"/>
<dbReference type="Pfam" id="PF02319">
    <property type="entry name" value="WHD_E2F_TDP"/>
    <property type="match status" value="1"/>
</dbReference>
<dbReference type="RefSeq" id="XP_005951655.1">
    <property type="nucleotide sequence ID" value="XM_005951593.3"/>
</dbReference>
<dbReference type="GO" id="GO:0046983">
    <property type="term" value="F:protein dimerization activity"/>
    <property type="evidence" value="ECO:0007669"/>
    <property type="project" value="InterPro"/>
</dbReference>
<reference evidence="8" key="2">
    <citation type="submission" date="2025-09" db="UniProtKB">
        <authorList>
            <consortium name="Ensembl"/>
        </authorList>
    </citation>
    <scope>IDENTIFICATION</scope>
</reference>
<dbReference type="AlphaFoldDB" id="A0A3Q2W965"/>
<dbReference type="OrthoDB" id="1743261at2759"/>
<dbReference type="InterPro" id="IPR015633">
    <property type="entry name" value="E2F"/>
</dbReference>
<dbReference type="Gene3D" id="1.10.10.10">
    <property type="entry name" value="Winged helix-like DNA-binding domain superfamily/Winged helix DNA-binding domain"/>
    <property type="match status" value="1"/>
</dbReference>
<accession>A0A3Q2W965</accession>
<dbReference type="InterPro" id="IPR036390">
    <property type="entry name" value="WH_DNA-bd_sf"/>
</dbReference>
<keyword evidence="4 5" id="KW-0804">Transcription</keyword>
<evidence type="ECO:0000256" key="4">
    <source>
        <dbReference type="ARBA" id="ARBA00023163"/>
    </source>
</evidence>
<evidence type="ECO:0000259" key="7">
    <source>
        <dbReference type="SMART" id="SM01372"/>
    </source>
</evidence>
<dbReference type="InterPro" id="IPR003316">
    <property type="entry name" value="E2F_WHTH_DNA-bd_dom"/>
</dbReference>
<dbReference type="GO" id="GO:0090575">
    <property type="term" value="C:RNA polymerase II transcription regulator complex"/>
    <property type="evidence" value="ECO:0007669"/>
    <property type="project" value="TreeGrafter"/>
</dbReference>
<dbReference type="FunFam" id="1.10.10.10:FF:000008">
    <property type="entry name" value="E2F transcription factor 1"/>
    <property type="match status" value="1"/>
</dbReference>
<dbReference type="SUPFAM" id="SSF144074">
    <property type="entry name" value="E2F-DP heterodimerization region"/>
    <property type="match status" value="1"/>
</dbReference>
<dbReference type="STRING" id="8153.ENSHBUP00000021310"/>
<dbReference type="InterPro" id="IPR036388">
    <property type="entry name" value="WH-like_DNA-bd_sf"/>
</dbReference>
<sequence length="321" mass="35412">MEAVLPEVHLTNTGETSLGSLMCKRERSRFDTSLGLLTRKFAELLRCSADGVLDLNVVCRELGASKRRIYDITNVLEGIQLIKKKSKNHIQWWGGQLNEDYQPVLKALGEEERKLDELIQSCTEQIHELCEDCHSHRYAYLTYKDIYRIPALKDQTVIVIKAPTETQLVVPHPDESLQIHLSSTQGPIDVFMCSDEPLPIEATGYSAADEGSGSHLNDSDSMLDLPFAAFAQSSRENANSSCGIDNLSKLQPEPTQQRSPMPSTLTSPQPPSECSFVGLSPPVAFSHNEEGCVVSVADGEGITDLFSSVDLDQLPQDIPLL</sequence>
<organism evidence="8 9">
    <name type="scientific">Haplochromis burtoni</name>
    <name type="common">Burton's mouthbrooder</name>
    <name type="synonym">Chromis burtoni</name>
    <dbReference type="NCBI Taxonomy" id="8153"/>
    <lineage>
        <taxon>Eukaryota</taxon>
        <taxon>Metazoa</taxon>
        <taxon>Chordata</taxon>
        <taxon>Craniata</taxon>
        <taxon>Vertebrata</taxon>
        <taxon>Euteleostomi</taxon>
        <taxon>Actinopterygii</taxon>
        <taxon>Neopterygii</taxon>
        <taxon>Teleostei</taxon>
        <taxon>Neoteleostei</taxon>
        <taxon>Acanthomorphata</taxon>
        <taxon>Ovalentaria</taxon>
        <taxon>Cichlomorphae</taxon>
        <taxon>Cichliformes</taxon>
        <taxon>Cichlidae</taxon>
        <taxon>African cichlids</taxon>
        <taxon>Pseudocrenilabrinae</taxon>
        <taxon>Haplochromini</taxon>
        <taxon>Haplochromis</taxon>
    </lineage>
</organism>
<reference evidence="8" key="1">
    <citation type="submission" date="2025-08" db="UniProtKB">
        <authorList>
            <consortium name="Ensembl"/>
        </authorList>
    </citation>
    <scope>IDENTIFICATION</scope>
</reference>
<dbReference type="InterPro" id="IPR032198">
    <property type="entry name" value="E2F_CC-MB"/>
</dbReference>
<evidence type="ECO:0000256" key="2">
    <source>
        <dbReference type="ARBA" id="ARBA00023015"/>
    </source>
</evidence>
<evidence type="ECO:0000313" key="8">
    <source>
        <dbReference type="Ensembl" id="ENSHBUP00000021310.1"/>
    </source>
</evidence>
<protein>
    <recommendedName>
        <fullName evidence="7">E2F/DP family winged-helix DNA-binding domain-containing protein</fullName>
    </recommendedName>
</protein>
<feature type="domain" description="E2F/DP family winged-helix DNA-binding" evidence="7">
    <location>
        <begin position="29"/>
        <end position="94"/>
    </location>
</feature>
<comment type="subcellular location">
    <subcellularLocation>
        <location evidence="5">Nucleus</location>
    </subcellularLocation>
</comment>
<keyword evidence="5" id="KW-0539">Nucleus</keyword>
<dbReference type="CDD" id="cd14660">
    <property type="entry name" value="E2F_DD"/>
    <property type="match status" value="1"/>
</dbReference>
<dbReference type="InterPro" id="IPR037241">
    <property type="entry name" value="E2F-DP_heterodim"/>
</dbReference>
<keyword evidence="3 5" id="KW-0238">DNA-binding</keyword>
<dbReference type="Proteomes" id="UP000264840">
    <property type="component" value="Unplaced"/>
</dbReference>
<dbReference type="GO" id="GO:0000978">
    <property type="term" value="F:RNA polymerase II cis-regulatory region sequence-specific DNA binding"/>
    <property type="evidence" value="ECO:0007669"/>
    <property type="project" value="InterPro"/>
</dbReference>
<dbReference type="SMART" id="SM01372">
    <property type="entry name" value="E2F_TDP"/>
    <property type="match status" value="1"/>
</dbReference>
<proteinExistence type="inferred from homology"/>